<name>A0A8S5S596_9CAUD</name>
<reference evidence="1" key="1">
    <citation type="journal article" date="2021" name="Proc. Natl. Acad. Sci. U.S.A.">
        <title>A Catalog of Tens of Thousands of Viruses from Human Metagenomes Reveals Hidden Associations with Chronic Diseases.</title>
        <authorList>
            <person name="Tisza M.J."/>
            <person name="Buck C.B."/>
        </authorList>
    </citation>
    <scope>NUCLEOTIDE SEQUENCE</scope>
    <source>
        <strain evidence="1">Ctaix4</strain>
    </source>
</reference>
<organism evidence="1">
    <name type="scientific">Caudovirales sp. ctaix4</name>
    <dbReference type="NCBI Taxonomy" id="2827635"/>
    <lineage>
        <taxon>Viruses</taxon>
        <taxon>Duplodnaviria</taxon>
        <taxon>Heunggongvirae</taxon>
        <taxon>Uroviricota</taxon>
        <taxon>Caudoviricetes</taxon>
    </lineage>
</organism>
<dbReference type="EMBL" id="BK032533">
    <property type="protein sequence ID" value="DAF46213.1"/>
    <property type="molecule type" value="Genomic_DNA"/>
</dbReference>
<protein>
    <submittedName>
        <fullName evidence="1">Uncharacterized protein</fullName>
    </submittedName>
</protein>
<proteinExistence type="predicted"/>
<evidence type="ECO:0000313" key="1">
    <source>
        <dbReference type="EMBL" id="DAF46213.1"/>
    </source>
</evidence>
<sequence length="172" mass="20178">METAQIRDEDVLKWILGQRFRATRKKLAIEARKKAIAAEQDGMNEPAGIAAMVEEMNDRMKKQQARVNQAIIRVMDIIDYLPEDSLEKEICEYRHIDMMSWGQIEAAVPMSRSQCNNRYNGAIQMLLQNARVKEITISERENYRFFTEQKSEVKKWKKKMAEKKPAKKNPEK</sequence>
<accession>A0A8S5S596</accession>